<evidence type="ECO:0000256" key="1">
    <source>
        <dbReference type="ARBA" id="ARBA00004823"/>
    </source>
</evidence>
<evidence type="ECO:0000259" key="12">
    <source>
        <dbReference type="Pfam" id="PF22640"/>
    </source>
</evidence>
<dbReference type="EMBL" id="CP021323">
    <property type="protein sequence ID" value="ARS51755.1"/>
    <property type="molecule type" value="Genomic_DNA"/>
</dbReference>
<dbReference type="SUPFAM" id="SSF53448">
    <property type="entry name" value="Nucleotide-diphospho-sugar transferases"/>
    <property type="match status" value="1"/>
</dbReference>
<comment type="pathway">
    <text evidence="1">Nucleotide-sugar biosynthesis; GDP-alpha-D-mannose biosynthesis; GDP-alpha-D-mannose from alpha-D-mannose 1-phosphate (GTP route): step 1/1.</text>
</comment>
<evidence type="ECO:0000259" key="10">
    <source>
        <dbReference type="Pfam" id="PF00483"/>
    </source>
</evidence>
<dbReference type="InterPro" id="IPR005835">
    <property type="entry name" value="NTP_transferase_dom"/>
</dbReference>
<dbReference type="PANTHER" id="PTHR46390:SF1">
    <property type="entry name" value="MANNOSE-1-PHOSPHATE GUANYLYLTRANSFERASE"/>
    <property type="match status" value="1"/>
</dbReference>
<dbReference type="Proteomes" id="UP000250025">
    <property type="component" value="Chromosome"/>
</dbReference>
<evidence type="ECO:0000256" key="5">
    <source>
        <dbReference type="ARBA" id="ARBA00022695"/>
    </source>
</evidence>
<dbReference type="UniPathway" id="UPA00126">
    <property type="reaction ID" value="UER00930"/>
</dbReference>
<organism evidence="13 14">
    <name type="scientific">Kushneria konosiri</name>
    <dbReference type="NCBI Taxonomy" id="698828"/>
    <lineage>
        <taxon>Bacteria</taxon>
        <taxon>Pseudomonadati</taxon>
        <taxon>Pseudomonadota</taxon>
        <taxon>Gammaproteobacteria</taxon>
        <taxon>Oceanospirillales</taxon>
        <taxon>Halomonadaceae</taxon>
        <taxon>Kushneria</taxon>
    </lineage>
</organism>
<dbReference type="CDD" id="cd02509">
    <property type="entry name" value="GDP-M1P_Guanylyltransferase"/>
    <property type="match status" value="1"/>
</dbReference>
<sequence length="491" mass="54728">MTTTSSNATYPLIPVVLSGGSGTRLWPVSRRDYPKQFLPLMDAEHSLLQQTLQRLEGMAEVSAPIVVCNEVHRFLVAEQLRQLDMSHGGILLEPLGRNTAPAIALAAFQALNAHEDALLLVMPADHVIGEVQTFHQALEQGRIMAAQGRLVTFGITPTSPHTGYGYIRAGTPVDEGFAVDAFIEKPDSHTAQDYLSTGGYYWNSGMFMFRAQTYLSALEQYAPEVLDAVTRAWQGCTRDLDFTRVDHSAFEQSPDISIDYAVMEHTDQAVVLPLASPWSDIGAWDAVFEARAEERDAQGNVSTGDVLLHNTTDSLVMSHSRLVATLGLANIVAIETEDAILLADRSRMQDLKHVVARLENEGRTESRAHCRVHRPWGWYRTMVREPGFQVKEIMVTPGAALSLQMHHHRAEHWVVVQGTAKVTRADRDDPDMASLRSMLVIEDESIYLPLGTVHRLENPGKVPLKLIEVQTGRYLDEDDIVRFEDVYNRVE</sequence>
<gene>
    <name evidence="13" type="ORF">B9G99_01640</name>
</gene>
<dbReference type="InterPro" id="IPR029044">
    <property type="entry name" value="Nucleotide-diphossugar_trans"/>
</dbReference>
<dbReference type="Pfam" id="PF00483">
    <property type="entry name" value="NTP_transferase"/>
    <property type="match status" value="1"/>
</dbReference>
<dbReference type="NCBIfam" id="TIGR01479">
    <property type="entry name" value="GMP_PMI"/>
    <property type="match status" value="1"/>
</dbReference>
<dbReference type="AlphaFoldDB" id="A0A2Z2H3I6"/>
<comment type="similarity">
    <text evidence="2 9">Belongs to the mannose-6-phosphate isomerase type 2 family.</text>
</comment>
<dbReference type="GO" id="GO:0005525">
    <property type="term" value="F:GTP binding"/>
    <property type="evidence" value="ECO:0007669"/>
    <property type="project" value="UniProtKB-KW"/>
</dbReference>
<feature type="domain" description="Mannose-6-phosphate isomerase type II C-terminal" evidence="11">
    <location>
        <begin position="362"/>
        <end position="485"/>
    </location>
</feature>
<accession>A0A2Z2H3I6</accession>
<dbReference type="RefSeq" id="WP_086620462.1">
    <property type="nucleotide sequence ID" value="NZ_CP021323.1"/>
</dbReference>
<evidence type="ECO:0000256" key="9">
    <source>
        <dbReference type="RuleBase" id="RU004190"/>
    </source>
</evidence>
<evidence type="ECO:0000256" key="6">
    <source>
        <dbReference type="ARBA" id="ARBA00022741"/>
    </source>
</evidence>
<dbReference type="InterPro" id="IPR006375">
    <property type="entry name" value="Man1P_GuaTrfase/Man6P_Isoase"/>
</dbReference>
<dbReference type="OrthoDB" id="9806359at2"/>
<dbReference type="InterPro" id="IPR049577">
    <property type="entry name" value="GMPP_N"/>
</dbReference>
<name>A0A2Z2H3I6_9GAMM</name>
<dbReference type="FunFam" id="3.90.550.10:FF:000046">
    <property type="entry name" value="Mannose-1-phosphate guanylyltransferase (GDP)"/>
    <property type="match status" value="1"/>
</dbReference>
<dbReference type="InterPro" id="IPR001538">
    <property type="entry name" value="Man6P_isomerase-2_C"/>
</dbReference>
<dbReference type="KEGG" id="kus:B9G99_01640"/>
<evidence type="ECO:0000313" key="13">
    <source>
        <dbReference type="EMBL" id="ARS51755.1"/>
    </source>
</evidence>
<evidence type="ECO:0000259" key="11">
    <source>
        <dbReference type="Pfam" id="PF01050"/>
    </source>
</evidence>
<dbReference type="GO" id="GO:0016853">
    <property type="term" value="F:isomerase activity"/>
    <property type="evidence" value="ECO:0007669"/>
    <property type="project" value="UniProtKB-KW"/>
</dbReference>
<dbReference type="InterPro" id="IPR051161">
    <property type="entry name" value="Mannose-6P_isomerase_type2"/>
</dbReference>
<dbReference type="Gene3D" id="3.90.550.10">
    <property type="entry name" value="Spore Coat Polysaccharide Biosynthesis Protein SpsA, Chain A"/>
    <property type="match status" value="1"/>
</dbReference>
<dbReference type="SUPFAM" id="SSF51182">
    <property type="entry name" value="RmlC-like cupins"/>
    <property type="match status" value="1"/>
</dbReference>
<dbReference type="CDD" id="cd02213">
    <property type="entry name" value="cupin_PMI_typeII_C"/>
    <property type="match status" value="1"/>
</dbReference>
<dbReference type="EC" id="2.7.7.13" evidence="3"/>
<dbReference type="InterPro" id="IPR014710">
    <property type="entry name" value="RmlC-like_jellyroll"/>
</dbReference>
<dbReference type="GO" id="GO:0009298">
    <property type="term" value="P:GDP-mannose biosynthetic process"/>
    <property type="evidence" value="ECO:0007669"/>
    <property type="project" value="UniProtKB-UniPathway"/>
</dbReference>
<evidence type="ECO:0000256" key="2">
    <source>
        <dbReference type="ARBA" id="ARBA00006115"/>
    </source>
</evidence>
<keyword evidence="13" id="KW-0413">Isomerase</keyword>
<proteinExistence type="inferred from homology"/>
<keyword evidence="14" id="KW-1185">Reference proteome</keyword>
<comment type="catalytic activity">
    <reaction evidence="8">
        <text>alpha-D-mannose 1-phosphate + GTP + H(+) = GDP-alpha-D-mannose + diphosphate</text>
        <dbReference type="Rhea" id="RHEA:15229"/>
        <dbReference type="ChEBI" id="CHEBI:15378"/>
        <dbReference type="ChEBI" id="CHEBI:33019"/>
        <dbReference type="ChEBI" id="CHEBI:37565"/>
        <dbReference type="ChEBI" id="CHEBI:57527"/>
        <dbReference type="ChEBI" id="CHEBI:58409"/>
        <dbReference type="EC" id="2.7.7.13"/>
    </reaction>
</comment>
<dbReference type="Gene3D" id="2.60.120.10">
    <property type="entry name" value="Jelly Rolls"/>
    <property type="match status" value="1"/>
</dbReference>
<evidence type="ECO:0000256" key="4">
    <source>
        <dbReference type="ARBA" id="ARBA00022679"/>
    </source>
</evidence>
<dbReference type="GO" id="GO:0004475">
    <property type="term" value="F:mannose-1-phosphate guanylyltransferase (GTP) activity"/>
    <property type="evidence" value="ECO:0007669"/>
    <property type="project" value="UniProtKB-EC"/>
</dbReference>
<dbReference type="InterPro" id="IPR054566">
    <property type="entry name" value="ManC/GMP-like_b-helix"/>
</dbReference>
<evidence type="ECO:0000256" key="8">
    <source>
        <dbReference type="ARBA" id="ARBA00047343"/>
    </source>
</evidence>
<dbReference type="Pfam" id="PF01050">
    <property type="entry name" value="MannoseP_isomer"/>
    <property type="match status" value="1"/>
</dbReference>
<keyword evidence="6" id="KW-0547">Nucleotide-binding</keyword>
<keyword evidence="5 13" id="KW-0548">Nucleotidyltransferase</keyword>
<feature type="domain" description="MannoseP isomerase/GMP-like beta-helix" evidence="12">
    <location>
        <begin position="310"/>
        <end position="358"/>
    </location>
</feature>
<feature type="domain" description="Nucleotidyl transferase" evidence="10">
    <location>
        <begin position="14"/>
        <end position="294"/>
    </location>
</feature>
<reference evidence="13 14" key="1">
    <citation type="journal article" date="2017" name="Int. J. Syst. Evol. Microbiol.">
        <title>Kushneria konosiri sp. nov., isolated from the Korean salt-fermented seafood Daemi-jeot.</title>
        <authorList>
            <person name="Yun J.H."/>
            <person name="Park S.K."/>
            <person name="Lee J.Y."/>
            <person name="Jung M.J."/>
            <person name="Bae J.W."/>
        </authorList>
    </citation>
    <scope>NUCLEOTIDE SEQUENCE [LARGE SCALE GENOMIC DNA]</scope>
    <source>
        <strain evidence="13 14">X49</strain>
    </source>
</reference>
<dbReference type="FunFam" id="2.60.120.10:FF:000032">
    <property type="entry name" value="Mannose-1-phosphate guanylyltransferase/mannose-6-phosphate isomerase"/>
    <property type="match status" value="1"/>
</dbReference>
<evidence type="ECO:0000256" key="7">
    <source>
        <dbReference type="ARBA" id="ARBA00023134"/>
    </source>
</evidence>
<evidence type="ECO:0000313" key="14">
    <source>
        <dbReference type="Proteomes" id="UP000250025"/>
    </source>
</evidence>
<dbReference type="InterPro" id="IPR011051">
    <property type="entry name" value="RmlC_Cupin_sf"/>
</dbReference>
<protein>
    <recommendedName>
        <fullName evidence="3">mannose-1-phosphate guanylyltransferase</fullName>
        <ecNumber evidence="3">2.7.7.13</ecNumber>
    </recommendedName>
</protein>
<dbReference type="PANTHER" id="PTHR46390">
    <property type="entry name" value="MANNOSE-1-PHOSPHATE GUANYLYLTRANSFERASE"/>
    <property type="match status" value="1"/>
</dbReference>
<keyword evidence="4 13" id="KW-0808">Transferase</keyword>
<dbReference type="Pfam" id="PF22640">
    <property type="entry name" value="ManC_GMP_beta-helix"/>
    <property type="match status" value="1"/>
</dbReference>
<keyword evidence="7" id="KW-0342">GTP-binding</keyword>
<evidence type="ECO:0000256" key="3">
    <source>
        <dbReference type="ARBA" id="ARBA00012387"/>
    </source>
</evidence>
<dbReference type="GO" id="GO:0000271">
    <property type="term" value="P:polysaccharide biosynthetic process"/>
    <property type="evidence" value="ECO:0007669"/>
    <property type="project" value="InterPro"/>
</dbReference>